<keyword evidence="5" id="KW-0511">Multifunctional enzyme</keyword>
<evidence type="ECO:0000256" key="1">
    <source>
        <dbReference type="ARBA" id="ARBA00022679"/>
    </source>
</evidence>
<feature type="domain" description="ACT" evidence="6">
    <location>
        <begin position="760"/>
        <end position="823"/>
    </location>
</feature>
<dbReference type="PANTHER" id="PTHR47320:SF1">
    <property type="entry name" value="BIFUNCTIONAL URIDYLYLTRANSFERASE_URIDYLYL-REMOVING ENZYME"/>
    <property type="match status" value="1"/>
</dbReference>
<evidence type="ECO:0000256" key="4">
    <source>
        <dbReference type="ARBA" id="ARBA00022842"/>
    </source>
</evidence>
<protein>
    <submittedName>
        <fullName evidence="8">Protein-PII uridylyltransferase</fullName>
    </submittedName>
</protein>
<evidence type="ECO:0000256" key="5">
    <source>
        <dbReference type="ARBA" id="ARBA00023268"/>
    </source>
</evidence>
<proteinExistence type="predicted"/>
<dbReference type="AlphaFoldDB" id="A0A366MV88"/>
<evidence type="ECO:0000256" key="2">
    <source>
        <dbReference type="ARBA" id="ARBA00022695"/>
    </source>
</evidence>
<dbReference type="PANTHER" id="PTHR47320">
    <property type="entry name" value="BIFUNCTIONAL URIDYLYLTRANSFERASE/URIDYLYL-REMOVING ENZYME"/>
    <property type="match status" value="1"/>
</dbReference>
<evidence type="ECO:0000313" key="9">
    <source>
        <dbReference type="Proteomes" id="UP000252669"/>
    </source>
</evidence>
<dbReference type="InterPro" id="IPR045865">
    <property type="entry name" value="ACT-like_dom_sf"/>
</dbReference>
<dbReference type="InterPro" id="IPR006674">
    <property type="entry name" value="HD_domain"/>
</dbReference>
<dbReference type="Pfam" id="PF08335">
    <property type="entry name" value="GlnD_UR_UTase"/>
    <property type="match status" value="1"/>
</dbReference>
<dbReference type="GO" id="GO:0016787">
    <property type="term" value="F:hydrolase activity"/>
    <property type="evidence" value="ECO:0007669"/>
    <property type="project" value="UniProtKB-KW"/>
</dbReference>
<evidence type="ECO:0000256" key="3">
    <source>
        <dbReference type="ARBA" id="ARBA00022801"/>
    </source>
</evidence>
<reference evidence="8 9" key="1">
    <citation type="submission" date="2017-10" db="EMBL/GenBank/DDBJ databases">
        <title>Genomics of the genus Arcobacter.</title>
        <authorList>
            <person name="Perez-Cataluna A."/>
            <person name="Figueras M.J."/>
        </authorList>
    </citation>
    <scope>NUCLEOTIDE SEQUENCE [LARGE SCALE GENOMIC DNA]</scope>
    <source>
        <strain evidence="8 9">CECT 9230</strain>
    </source>
</reference>
<dbReference type="Gene3D" id="1.10.3090.10">
    <property type="entry name" value="cca-adding enzyme, domain 2"/>
    <property type="match status" value="1"/>
</dbReference>
<dbReference type="Pfam" id="PF01966">
    <property type="entry name" value="HD"/>
    <property type="match status" value="1"/>
</dbReference>
<feature type="domain" description="HD" evidence="7">
    <location>
        <begin position="439"/>
        <end position="565"/>
    </location>
</feature>
<sequence>MIKNFHLNNFSENSFDTSKIFKKTYLDYLKSANTNNSKIFFKKHTRNIDKFLFQIFSYVSSNFKNNRFISFIALGSYARVELCLHSDIDIMILYKNSHSYDISKIIERFVAFAWDCGLKLGLRVVRLDEIDELYGLAKDDVTIKTSLLESRHIFGSKRIYQNFEIFVKNLRQIEKRKFIEEQLYMHTQRLKKHPLDMQVNLKEGYGGIREANMLFWILNVVYDVQKAKELVGTKLNINSYKKFTNALDFIFQTRNTLHTIHKKKVDLISFDTLPELSKKLGFKNEFECMSKVFSSLHTIHNFHSNMSSKFVKSIFFDKENLKNLKEYRYKKGIYIIENRLFCSFNRKSVKLSSLLKELISFPQNINGFDRSYVYFASQTKRPKIISKNIKKDIKTLLCNENLYPILKLFYNSELISILLPNFKKILHLSQFDGYHRHPVDIHSLQALKLVTNIDDSFIKDIYDNLTKDEKILTRLVTLYHDIGKGRRKDHHIIGENIFKKAMKNFGFDDELIKTGANIIRYHDQMSRISMNEDIYSQKTILNFIGLFKNINEIKILYVLTYCDICAVNKYLFNSSTAELLKVLYKKSILAFQDPELIRASITRVSKLNRIKTLPNYQDLPNTLKRKISQISSNQMFLRLKSVDILDIAIKAKDVSTYSFDIINENYLKIRITRKIPLNLGYLLGKLQYLDMNGMNIFKLYDEKKIFEISFSKKALDEELYLIEEIINDSFDMNRDIKLKKPIIKRKDIKIDCNHSEYLASMKIHTKDQKGLFAYIAKVFDDFGIEIESSKLTTSKGYAKDLLLIEKNGNFCKNSEKILDLICS</sequence>
<organism evidence="8 9">
    <name type="scientific">Aliarcobacter vitoriensis</name>
    <dbReference type="NCBI Taxonomy" id="2011099"/>
    <lineage>
        <taxon>Bacteria</taxon>
        <taxon>Pseudomonadati</taxon>
        <taxon>Campylobacterota</taxon>
        <taxon>Epsilonproteobacteria</taxon>
        <taxon>Campylobacterales</taxon>
        <taxon>Arcobacteraceae</taxon>
        <taxon>Aliarcobacter</taxon>
    </lineage>
</organism>
<keyword evidence="3" id="KW-0378">Hydrolase</keyword>
<keyword evidence="9" id="KW-1185">Reference proteome</keyword>
<dbReference type="RefSeq" id="WP_113892362.1">
    <property type="nucleotide sequence ID" value="NZ_JANJGA010000002.1"/>
</dbReference>
<gene>
    <name evidence="8" type="ORF">CRU91_00620</name>
</gene>
<dbReference type="PROSITE" id="PS51831">
    <property type="entry name" value="HD"/>
    <property type="match status" value="1"/>
</dbReference>
<dbReference type="PROSITE" id="PS51671">
    <property type="entry name" value="ACT"/>
    <property type="match status" value="1"/>
</dbReference>
<dbReference type="Proteomes" id="UP000252669">
    <property type="component" value="Unassembled WGS sequence"/>
</dbReference>
<dbReference type="InterPro" id="IPR002912">
    <property type="entry name" value="ACT_dom"/>
</dbReference>
<dbReference type="SUPFAM" id="SSF55021">
    <property type="entry name" value="ACT-like"/>
    <property type="match status" value="1"/>
</dbReference>
<dbReference type="CDD" id="cd04873">
    <property type="entry name" value="ACT_UUR-ACR-like"/>
    <property type="match status" value="1"/>
</dbReference>
<keyword evidence="1" id="KW-0808">Transferase</keyword>
<name>A0A366MV88_9BACT</name>
<dbReference type="OrthoDB" id="9758038at2"/>
<evidence type="ECO:0000313" key="8">
    <source>
        <dbReference type="EMBL" id="RBQ30178.1"/>
    </source>
</evidence>
<accession>A0A366MV88</accession>
<dbReference type="InterPro" id="IPR010043">
    <property type="entry name" value="UTase/UR"/>
</dbReference>
<keyword evidence="4" id="KW-0460">Magnesium</keyword>
<dbReference type="SUPFAM" id="SSF109604">
    <property type="entry name" value="HD-domain/PDEase-like"/>
    <property type="match status" value="1"/>
</dbReference>
<comment type="caution">
    <text evidence="8">The sequence shown here is derived from an EMBL/GenBank/DDBJ whole genome shotgun (WGS) entry which is preliminary data.</text>
</comment>
<keyword evidence="2 8" id="KW-0548">Nucleotidyltransferase</keyword>
<evidence type="ECO:0000259" key="6">
    <source>
        <dbReference type="PROSITE" id="PS51671"/>
    </source>
</evidence>
<dbReference type="InterPro" id="IPR013546">
    <property type="entry name" value="PII_UdlTrfase/GS_AdlTrfase"/>
</dbReference>
<dbReference type="SUPFAM" id="SSF81301">
    <property type="entry name" value="Nucleotidyltransferase"/>
    <property type="match status" value="1"/>
</dbReference>
<dbReference type="InterPro" id="IPR043519">
    <property type="entry name" value="NT_sf"/>
</dbReference>
<dbReference type="GO" id="GO:0008773">
    <property type="term" value="F:[protein-PII] uridylyltransferase activity"/>
    <property type="evidence" value="ECO:0007669"/>
    <property type="project" value="InterPro"/>
</dbReference>
<evidence type="ECO:0000259" key="7">
    <source>
        <dbReference type="PROSITE" id="PS51831"/>
    </source>
</evidence>
<dbReference type="EMBL" id="PDKB01000001">
    <property type="protein sequence ID" value="RBQ30178.1"/>
    <property type="molecule type" value="Genomic_DNA"/>
</dbReference>